<organism evidence="1 2">
    <name type="scientific">Hypoxylon rubiginosum</name>
    <dbReference type="NCBI Taxonomy" id="110542"/>
    <lineage>
        <taxon>Eukaryota</taxon>
        <taxon>Fungi</taxon>
        <taxon>Dikarya</taxon>
        <taxon>Ascomycota</taxon>
        <taxon>Pezizomycotina</taxon>
        <taxon>Sordariomycetes</taxon>
        <taxon>Xylariomycetidae</taxon>
        <taxon>Xylariales</taxon>
        <taxon>Hypoxylaceae</taxon>
        <taxon>Hypoxylon</taxon>
    </lineage>
</organism>
<evidence type="ECO:0000313" key="2">
    <source>
        <dbReference type="Proteomes" id="UP001497700"/>
    </source>
</evidence>
<protein>
    <submittedName>
        <fullName evidence="1">Uncharacterized protein</fullName>
    </submittedName>
</protein>
<proteinExistence type="predicted"/>
<keyword evidence="2" id="KW-1185">Reference proteome</keyword>
<evidence type="ECO:0000313" key="1">
    <source>
        <dbReference type="EMBL" id="KAI4859687.1"/>
    </source>
</evidence>
<dbReference type="Proteomes" id="UP001497700">
    <property type="component" value="Unassembled WGS sequence"/>
</dbReference>
<dbReference type="EMBL" id="MU393618">
    <property type="protein sequence ID" value="KAI4859687.1"/>
    <property type="molecule type" value="Genomic_DNA"/>
</dbReference>
<gene>
    <name evidence="1" type="ORF">F4820DRAFT_466435</name>
</gene>
<sequence>MAPLMSETPVSAAPTSTFTPALEPPPGVTSNPDHPASLIHLANISIGLCLSLVTAFFFLRSYVRIFVKHAWAFEDVLTTTSYAGTVVCCGLQWNTMAHYGGLHSWDITPEQAHEASYWFYVTSIEYGFTIGITKLAVLWLYRRVFSPIRRSMLDIAIVTLIGLIVGFYSITTFVKIFQCSPLEKIWNNTLPGKCLGVKWILNISGGFNTVTDYLILLLPIQAVRNLQMDRSKKVLVVMAFTFGLCAPIFATLGLVVRLQNSGDPDTSWNQPKIMLCGVAELASSTLCVCFPETAAIFCRRARMATAPHRPTDTELKNWRESERRSKPRPDPYHSLLTDGEEESILSQSRGNDVCVTSLQGPPRGEQPDEGVILQRREVKVERQ</sequence>
<reference evidence="1 2" key="1">
    <citation type="journal article" date="2022" name="New Phytol.">
        <title>Ecological generalism drives hyperdiversity of secondary metabolite gene clusters in xylarialean endophytes.</title>
        <authorList>
            <person name="Franco M.E.E."/>
            <person name="Wisecaver J.H."/>
            <person name="Arnold A.E."/>
            <person name="Ju Y.M."/>
            <person name="Slot J.C."/>
            <person name="Ahrendt S."/>
            <person name="Moore L.P."/>
            <person name="Eastman K.E."/>
            <person name="Scott K."/>
            <person name="Konkel Z."/>
            <person name="Mondo S.J."/>
            <person name="Kuo A."/>
            <person name="Hayes R.D."/>
            <person name="Haridas S."/>
            <person name="Andreopoulos B."/>
            <person name="Riley R."/>
            <person name="LaButti K."/>
            <person name="Pangilinan J."/>
            <person name="Lipzen A."/>
            <person name="Amirebrahimi M."/>
            <person name="Yan J."/>
            <person name="Adam C."/>
            <person name="Keymanesh K."/>
            <person name="Ng V."/>
            <person name="Louie K."/>
            <person name="Northen T."/>
            <person name="Drula E."/>
            <person name="Henrissat B."/>
            <person name="Hsieh H.M."/>
            <person name="Youens-Clark K."/>
            <person name="Lutzoni F."/>
            <person name="Miadlikowska J."/>
            <person name="Eastwood D.C."/>
            <person name="Hamelin R.C."/>
            <person name="Grigoriev I.V."/>
            <person name="U'Ren J.M."/>
        </authorList>
    </citation>
    <scope>NUCLEOTIDE SEQUENCE [LARGE SCALE GENOMIC DNA]</scope>
    <source>
        <strain evidence="1 2">CBS 119005</strain>
    </source>
</reference>
<comment type="caution">
    <text evidence="1">The sequence shown here is derived from an EMBL/GenBank/DDBJ whole genome shotgun (WGS) entry which is preliminary data.</text>
</comment>
<accession>A0ACB9YJW6</accession>
<name>A0ACB9YJW6_9PEZI</name>